<protein>
    <submittedName>
        <fullName evidence="1">Uncharacterized protein</fullName>
    </submittedName>
</protein>
<dbReference type="AlphaFoldDB" id="A0A8S1IX02"/>
<name>A0A8S1IX02_9CHLO</name>
<organism evidence="1 2">
    <name type="scientific">Ostreobium quekettii</name>
    <dbReference type="NCBI Taxonomy" id="121088"/>
    <lineage>
        <taxon>Eukaryota</taxon>
        <taxon>Viridiplantae</taxon>
        <taxon>Chlorophyta</taxon>
        <taxon>core chlorophytes</taxon>
        <taxon>Ulvophyceae</taxon>
        <taxon>TCBD clade</taxon>
        <taxon>Bryopsidales</taxon>
        <taxon>Ostreobineae</taxon>
        <taxon>Ostreobiaceae</taxon>
        <taxon>Ostreobium</taxon>
    </lineage>
</organism>
<sequence length="130" mass="14311">MHAAMDCLYRELTFVHTLASDTSVEAQCPSSVMGQKMPCECLFRLSTKFLRPGRVDALRLADQNAMPTQVGAADSADENLLRLVVSFPGFWRCCTRGTRSSPGLFVTNNLSKRNRLSTSACATLPPRNNL</sequence>
<accession>A0A8S1IX02</accession>
<dbReference type="Proteomes" id="UP000708148">
    <property type="component" value="Unassembled WGS sequence"/>
</dbReference>
<keyword evidence="2" id="KW-1185">Reference proteome</keyword>
<comment type="caution">
    <text evidence="1">The sequence shown here is derived from an EMBL/GenBank/DDBJ whole genome shotgun (WGS) entry which is preliminary data.</text>
</comment>
<evidence type="ECO:0000313" key="2">
    <source>
        <dbReference type="Proteomes" id="UP000708148"/>
    </source>
</evidence>
<dbReference type="EMBL" id="CAJHUC010000987">
    <property type="protein sequence ID" value="CAD7699299.1"/>
    <property type="molecule type" value="Genomic_DNA"/>
</dbReference>
<reference evidence="1" key="1">
    <citation type="submission" date="2020-12" db="EMBL/GenBank/DDBJ databases">
        <authorList>
            <person name="Iha C."/>
        </authorList>
    </citation>
    <scope>NUCLEOTIDE SEQUENCE</scope>
</reference>
<proteinExistence type="predicted"/>
<gene>
    <name evidence="1" type="ORF">OSTQU699_LOCUS4658</name>
</gene>
<evidence type="ECO:0000313" key="1">
    <source>
        <dbReference type="EMBL" id="CAD7699299.1"/>
    </source>
</evidence>